<keyword evidence="3" id="KW-1185">Reference proteome</keyword>
<dbReference type="AlphaFoldDB" id="A0A919U4J1"/>
<dbReference type="Proteomes" id="UP000642125">
    <property type="component" value="Unassembled WGS sequence"/>
</dbReference>
<name>A0A919U4J1_9CELL</name>
<dbReference type="NCBIfam" id="NF035938">
    <property type="entry name" value="EboA_domain"/>
    <property type="match status" value="1"/>
</dbReference>
<feature type="compositionally biased region" description="Basic and acidic residues" evidence="1">
    <location>
        <begin position="195"/>
        <end position="206"/>
    </location>
</feature>
<feature type="compositionally biased region" description="Low complexity" evidence="1">
    <location>
        <begin position="210"/>
        <end position="226"/>
    </location>
</feature>
<evidence type="ECO:0000256" key="1">
    <source>
        <dbReference type="SAM" id="MobiDB-lite"/>
    </source>
</evidence>
<dbReference type="RefSeq" id="WP_203669523.1">
    <property type="nucleotide sequence ID" value="NZ_BONO01000024.1"/>
</dbReference>
<comment type="caution">
    <text evidence="2">The sequence shown here is derived from an EMBL/GenBank/DDBJ whole genome shotgun (WGS) entry which is preliminary data.</text>
</comment>
<gene>
    <name evidence="2" type="ORF">Cpa01nite_29220</name>
</gene>
<protein>
    <recommendedName>
        <fullName evidence="4">Sugar phosphate isomerase</fullName>
    </recommendedName>
</protein>
<reference evidence="2" key="1">
    <citation type="submission" date="2021-01" db="EMBL/GenBank/DDBJ databases">
        <title>Whole genome shotgun sequence of Cellulomonas pakistanensis NBRC 110800.</title>
        <authorList>
            <person name="Komaki H."/>
            <person name="Tamura T."/>
        </authorList>
    </citation>
    <scope>NUCLEOTIDE SEQUENCE</scope>
    <source>
        <strain evidence="2">NBRC 110800</strain>
    </source>
</reference>
<evidence type="ECO:0000313" key="2">
    <source>
        <dbReference type="EMBL" id="GIG37541.1"/>
    </source>
</evidence>
<proteinExistence type="predicted"/>
<dbReference type="InterPro" id="IPR047715">
    <property type="entry name" value="EboA_dom"/>
</dbReference>
<evidence type="ECO:0008006" key="4">
    <source>
        <dbReference type="Google" id="ProtNLM"/>
    </source>
</evidence>
<sequence length="240" mass="24903">MVAAARAPHAGWLADALAEVRRDPRAADGVFPLAGRRVGRDPLRPGTDPAGVVHGTVDDAARAAVVLALDAAHRGDAQRLAEHLADLYREGDTAERRGVLRGLDVLTLAAGRDLPGPLVAVGRDLAADALRANDTSLVAAAVGPFAAAHLDQHTWRHAVVKLVFQGTSLDAVAALDERADDELARMARDLAAERRAAGRAVPDDLARLTAPAPAADRGPGADDPGGFVPAPTRTAETEEP</sequence>
<organism evidence="2 3">
    <name type="scientific">Cellulomonas pakistanensis</name>
    <dbReference type="NCBI Taxonomy" id="992287"/>
    <lineage>
        <taxon>Bacteria</taxon>
        <taxon>Bacillati</taxon>
        <taxon>Actinomycetota</taxon>
        <taxon>Actinomycetes</taxon>
        <taxon>Micrococcales</taxon>
        <taxon>Cellulomonadaceae</taxon>
        <taxon>Cellulomonas</taxon>
    </lineage>
</organism>
<feature type="region of interest" description="Disordered" evidence="1">
    <location>
        <begin position="195"/>
        <end position="240"/>
    </location>
</feature>
<dbReference type="EMBL" id="BONO01000024">
    <property type="protein sequence ID" value="GIG37541.1"/>
    <property type="molecule type" value="Genomic_DNA"/>
</dbReference>
<accession>A0A919U4J1</accession>
<evidence type="ECO:0000313" key="3">
    <source>
        <dbReference type="Proteomes" id="UP000642125"/>
    </source>
</evidence>